<feature type="region of interest" description="Disordered" evidence="2">
    <location>
        <begin position="333"/>
        <end position="358"/>
    </location>
</feature>
<feature type="region of interest" description="Disordered" evidence="2">
    <location>
        <begin position="75"/>
        <end position="98"/>
    </location>
</feature>
<dbReference type="AlphaFoldDB" id="A0A2P6U203"/>
<dbReference type="CDD" id="cd08023">
    <property type="entry name" value="GH16_laminarinase_like"/>
    <property type="match status" value="1"/>
</dbReference>
<keyword evidence="3" id="KW-0812">Transmembrane</keyword>
<accession>A0A2P6U203</accession>
<feature type="compositionally biased region" description="Low complexity" evidence="2">
    <location>
        <begin position="35"/>
        <end position="44"/>
    </location>
</feature>
<keyword evidence="3" id="KW-0472">Membrane</keyword>
<dbReference type="OrthoDB" id="509988at2759"/>
<dbReference type="InterPro" id="IPR013320">
    <property type="entry name" value="ConA-like_dom_sf"/>
</dbReference>
<feature type="compositionally biased region" description="Polar residues" evidence="2">
    <location>
        <begin position="1"/>
        <end position="23"/>
    </location>
</feature>
<feature type="compositionally biased region" description="Gly residues" evidence="2">
    <location>
        <begin position="160"/>
        <end position="172"/>
    </location>
</feature>
<comment type="similarity">
    <text evidence="1">Belongs to the glycosyl hydrolase 16 family.</text>
</comment>
<feature type="domain" description="GH16" evidence="4">
    <location>
        <begin position="143"/>
        <end position="451"/>
    </location>
</feature>
<name>A0A2P6U203_CHLSO</name>
<dbReference type="InterPro" id="IPR000757">
    <property type="entry name" value="Beta-glucanase-like"/>
</dbReference>
<dbReference type="PANTHER" id="PTHR10963">
    <property type="entry name" value="GLYCOSYL HYDROLASE-RELATED"/>
    <property type="match status" value="1"/>
</dbReference>
<feature type="transmembrane region" description="Helical" evidence="3">
    <location>
        <begin position="113"/>
        <end position="138"/>
    </location>
</feature>
<dbReference type="STRING" id="3076.A0A2P6U203"/>
<feature type="region of interest" description="Disordered" evidence="2">
    <location>
        <begin position="141"/>
        <end position="183"/>
    </location>
</feature>
<dbReference type="Proteomes" id="UP000239899">
    <property type="component" value="Unassembled WGS sequence"/>
</dbReference>
<proteinExistence type="inferred from homology"/>
<gene>
    <name evidence="5" type="ORF">C2E21_1006</name>
</gene>
<dbReference type="GO" id="GO:0005975">
    <property type="term" value="P:carbohydrate metabolic process"/>
    <property type="evidence" value="ECO:0007669"/>
    <property type="project" value="InterPro"/>
</dbReference>
<dbReference type="SUPFAM" id="SSF49899">
    <property type="entry name" value="Concanavalin A-like lectins/glucanases"/>
    <property type="match status" value="1"/>
</dbReference>
<evidence type="ECO:0000256" key="1">
    <source>
        <dbReference type="ARBA" id="ARBA00006865"/>
    </source>
</evidence>
<evidence type="ECO:0000313" key="5">
    <source>
        <dbReference type="EMBL" id="PRW60348.1"/>
    </source>
</evidence>
<feature type="compositionally biased region" description="Polar residues" evidence="2">
    <location>
        <begin position="347"/>
        <end position="356"/>
    </location>
</feature>
<keyword evidence="6" id="KW-1185">Reference proteome</keyword>
<keyword evidence="3" id="KW-1133">Transmembrane helix</keyword>
<dbReference type="Gene3D" id="2.60.120.200">
    <property type="match status" value="1"/>
</dbReference>
<dbReference type="GO" id="GO:0004553">
    <property type="term" value="F:hydrolase activity, hydrolyzing O-glycosyl compounds"/>
    <property type="evidence" value="ECO:0007669"/>
    <property type="project" value="InterPro"/>
</dbReference>
<comment type="caution">
    <text evidence="5">The sequence shown here is derived from an EMBL/GenBank/DDBJ whole genome shotgun (WGS) entry which is preliminary data.</text>
</comment>
<sequence length="451" mass="48075">MAGPSPQQQYLRQQYAAPSQHSPLQAHLMSGGSQGSQPSSQHSSRANVYGGSHPVAANGQLPSAYYMTPGGPALTAPPVGGGSPVKGPQAHKTWSDEEGAEGSAHSFCTRFKFAIWLATVLLLVCAAVGLSVTMAVVMNNRNSSSNPSPPPSPDPVEPDSGGGGDGSSGDGNTGPLPVPTENPAWVPAGAQAIWWDDFEGSSLDRNKWSYDLGNGEWGWGNNELQTYTDNAANVRVAGGNLYITALKDGTSYTSGRINTKQHASFYPGMQLADGTTFTAVHVEARMQLPDPGQGLWPAFWMFPTELKYGVWAASGEIDIMESTNDMKKITQGLHFGGADPRNKKNMTRTQQGNKQPWSDGFHTVAVDWAADSIAFSVDGKVRATLYPRSKDPTYGWWTEASGAPPNAPFNEPFYMILNLAVGGLWPGVPDDTTPFPATLAVDHVRVWGTPV</sequence>
<evidence type="ECO:0000256" key="3">
    <source>
        <dbReference type="SAM" id="Phobius"/>
    </source>
</evidence>
<dbReference type="Pfam" id="PF00722">
    <property type="entry name" value="Glyco_hydro_16"/>
    <property type="match status" value="1"/>
</dbReference>
<evidence type="ECO:0000256" key="2">
    <source>
        <dbReference type="SAM" id="MobiDB-lite"/>
    </source>
</evidence>
<organism evidence="5 6">
    <name type="scientific">Chlorella sorokiniana</name>
    <name type="common">Freshwater green alga</name>
    <dbReference type="NCBI Taxonomy" id="3076"/>
    <lineage>
        <taxon>Eukaryota</taxon>
        <taxon>Viridiplantae</taxon>
        <taxon>Chlorophyta</taxon>
        <taxon>core chlorophytes</taxon>
        <taxon>Trebouxiophyceae</taxon>
        <taxon>Chlorellales</taxon>
        <taxon>Chlorellaceae</taxon>
        <taxon>Chlorella clade</taxon>
        <taxon>Chlorella</taxon>
    </lineage>
</organism>
<reference evidence="5 6" key="1">
    <citation type="journal article" date="2018" name="Plant J.">
        <title>Genome sequences of Chlorella sorokiniana UTEX 1602 and Micractinium conductrix SAG 241.80: implications to maltose excretion by a green alga.</title>
        <authorList>
            <person name="Arriola M.B."/>
            <person name="Velmurugan N."/>
            <person name="Zhang Y."/>
            <person name="Plunkett M.H."/>
            <person name="Hondzo H."/>
            <person name="Barney B.M."/>
        </authorList>
    </citation>
    <scope>NUCLEOTIDE SEQUENCE [LARGE SCALE GENOMIC DNA]</scope>
    <source>
        <strain evidence="6">UTEX 1602</strain>
    </source>
</reference>
<evidence type="ECO:0000313" key="6">
    <source>
        <dbReference type="Proteomes" id="UP000239899"/>
    </source>
</evidence>
<feature type="region of interest" description="Disordered" evidence="2">
    <location>
        <begin position="1"/>
        <end position="53"/>
    </location>
</feature>
<dbReference type="EMBL" id="LHPG02000002">
    <property type="protein sequence ID" value="PRW60348.1"/>
    <property type="molecule type" value="Genomic_DNA"/>
</dbReference>
<dbReference type="InterPro" id="IPR050546">
    <property type="entry name" value="Glycosyl_Hydrlase_16"/>
</dbReference>
<dbReference type="PANTHER" id="PTHR10963:SF55">
    <property type="entry name" value="GLYCOSIDE HYDROLASE FAMILY 16 PROTEIN"/>
    <property type="match status" value="1"/>
</dbReference>
<dbReference type="PROSITE" id="PS51762">
    <property type="entry name" value="GH16_2"/>
    <property type="match status" value="1"/>
</dbReference>
<protein>
    <submittedName>
        <fullName evidence="5">(1-3)-beta-glucanase</fullName>
    </submittedName>
</protein>
<evidence type="ECO:0000259" key="4">
    <source>
        <dbReference type="PROSITE" id="PS51762"/>
    </source>
</evidence>